<gene>
    <name evidence="8" type="ORF">PECAL_5P21900</name>
</gene>
<dbReference type="GO" id="GO:0006611">
    <property type="term" value="P:protein export from nucleus"/>
    <property type="evidence" value="ECO:0007669"/>
    <property type="project" value="InterPro"/>
</dbReference>
<evidence type="ECO:0000313" key="9">
    <source>
        <dbReference type="Proteomes" id="UP000789595"/>
    </source>
</evidence>
<reference evidence="8" key="1">
    <citation type="submission" date="2021-11" db="EMBL/GenBank/DDBJ databases">
        <authorList>
            <consortium name="Genoscope - CEA"/>
            <person name="William W."/>
        </authorList>
    </citation>
    <scope>NUCLEOTIDE SEQUENCE</scope>
</reference>
<comment type="similarity">
    <text evidence="2">Belongs to the exportin family.</text>
</comment>
<dbReference type="Pfam" id="PF03810">
    <property type="entry name" value="IBN_N"/>
    <property type="match status" value="1"/>
</dbReference>
<feature type="domain" description="Importin N-terminal" evidence="7">
    <location>
        <begin position="42"/>
        <end position="108"/>
    </location>
</feature>
<comment type="caution">
    <text evidence="8">The sequence shown here is derived from an EMBL/GenBank/DDBJ whole genome shotgun (WGS) entry which is preliminary data.</text>
</comment>
<evidence type="ECO:0000313" key="8">
    <source>
        <dbReference type="EMBL" id="CAH0377653.1"/>
    </source>
</evidence>
<evidence type="ECO:0000256" key="3">
    <source>
        <dbReference type="ARBA" id="ARBA00022448"/>
    </source>
</evidence>
<dbReference type="GO" id="GO:0000055">
    <property type="term" value="P:ribosomal large subunit export from nucleus"/>
    <property type="evidence" value="ECO:0007669"/>
    <property type="project" value="TreeGrafter"/>
</dbReference>
<dbReference type="Pfam" id="PF08767">
    <property type="entry name" value="CRM1_C"/>
    <property type="match status" value="1"/>
</dbReference>
<dbReference type="InterPro" id="IPR045065">
    <property type="entry name" value="XPO1/5"/>
</dbReference>
<dbReference type="OrthoDB" id="27218at2759"/>
<evidence type="ECO:0000256" key="1">
    <source>
        <dbReference type="ARBA" id="ARBA00004123"/>
    </source>
</evidence>
<dbReference type="GO" id="GO:0005634">
    <property type="term" value="C:nucleus"/>
    <property type="evidence" value="ECO:0007669"/>
    <property type="project" value="UniProtKB-SubCell"/>
</dbReference>
<dbReference type="Pfam" id="PF18784">
    <property type="entry name" value="CRM1_repeat_2"/>
    <property type="match status" value="1"/>
</dbReference>
<keyword evidence="5" id="KW-0539">Nucleus</keyword>
<dbReference type="InterPro" id="IPR001494">
    <property type="entry name" value="Importin-beta_N"/>
</dbReference>
<dbReference type="InterPro" id="IPR041235">
    <property type="entry name" value="Exp1_repeat_2"/>
</dbReference>
<dbReference type="InterPro" id="IPR014877">
    <property type="entry name" value="XPO1_C_dom"/>
</dbReference>
<dbReference type="InterPro" id="IPR016024">
    <property type="entry name" value="ARM-type_fold"/>
</dbReference>
<dbReference type="GO" id="GO:0005737">
    <property type="term" value="C:cytoplasm"/>
    <property type="evidence" value="ECO:0007669"/>
    <property type="project" value="TreeGrafter"/>
</dbReference>
<accession>A0A8J2X2G4</accession>
<dbReference type="Pfam" id="PF18777">
    <property type="entry name" value="CRM1_repeat"/>
    <property type="match status" value="1"/>
</dbReference>
<keyword evidence="3" id="KW-0813">Transport</keyword>
<dbReference type="SUPFAM" id="SSF48371">
    <property type="entry name" value="ARM repeat"/>
    <property type="match status" value="2"/>
</dbReference>
<feature type="region of interest" description="Disordered" evidence="6">
    <location>
        <begin position="385"/>
        <end position="427"/>
    </location>
</feature>
<dbReference type="PROSITE" id="PS50166">
    <property type="entry name" value="IMPORTIN_B_NT"/>
    <property type="match status" value="1"/>
</dbReference>
<evidence type="ECO:0000256" key="5">
    <source>
        <dbReference type="ARBA" id="ARBA00023242"/>
    </source>
</evidence>
<dbReference type="FunFam" id="1.25.10.10:FF:000022">
    <property type="entry name" value="protein EXPORTIN 1A"/>
    <property type="match status" value="1"/>
</dbReference>
<dbReference type="SMART" id="SM01102">
    <property type="entry name" value="CRM1_C"/>
    <property type="match status" value="1"/>
</dbReference>
<comment type="subcellular location">
    <subcellularLocation>
        <location evidence="1">Nucleus</location>
    </subcellularLocation>
</comment>
<dbReference type="GO" id="GO:0031267">
    <property type="term" value="F:small GTPase binding"/>
    <property type="evidence" value="ECO:0007669"/>
    <property type="project" value="InterPro"/>
</dbReference>
<dbReference type="GO" id="GO:0005049">
    <property type="term" value="F:nuclear export signal receptor activity"/>
    <property type="evidence" value="ECO:0007669"/>
    <property type="project" value="InterPro"/>
</dbReference>
<evidence type="ECO:0000256" key="2">
    <source>
        <dbReference type="ARBA" id="ARBA00009466"/>
    </source>
</evidence>
<evidence type="ECO:0000256" key="4">
    <source>
        <dbReference type="ARBA" id="ARBA00022927"/>
    </source>
</evidence>
<sequence>MTTSVAEAGQRLLQDDQPFDVAVLDGIVAAAYEPRHPERATANEILMKLREKPGCWQAADQIIEKSSLPQGRYFGLMALDDAINTRWKILPEGQRTGIKNFIVNKIISLSKDEESSMRERTMIHQMNKVLVSILKQEWPHNWPSFIGDICGASKNSEILCENNMHILRLLSEEVFDFSKDSMTTAKIRTLKESLNTEFAEIFKLCIFVLGASSRPQLISATLRTLKAFLSWIPLGYLFETDLIRTLIERFFAAAQFRNAALECLTEIASLADLEPKYDPKIIQLYVGVLQALGQVVPPNASLASAFEATGREADQTFVRRLALFFSGFFKAHLRLVETREQGPLLLDGLNYLVRISAVPDNEVFQICLDFWHAFAQDLYATETGRSAPRPGGYGNDDTFEPPVTSEGPGGVASRFGGRAPEGWPPADPRKQLFQHGGLLSQARLVMISRMAKPEEVLVVEDENGEIVRETFKDTEAIVQHKTMRETLVYLTHLNYDDTESIMLDKLALQVDGTEWSWANLNTLCWAVGSISGAMSEDEEKRFLVTVIKDLLGLCEVKRGKGNKACIASNIMYVVGQYPRFLRAHWKFLKTVVNKLFEFMHELHPGVQDMACDTFLKIAQKCKRKFVTQQPAEPRPFVQDLVAQLPQIISDLEPHQVHAFYEATATLLSDRGGHPSVGQQRPELLRRLMTLPNDAWARVTADAARDPSTLTRPETVRDVTKIVRTHARVCASCGPLYVTQLGGIYMDLLNVYRAYSRSISEAIAAHGDLATRHQDVRSMRAAKREILRLLSTFVEKCGEPEAPPRLVAESFVPPLLEPVLEDYAQAVPAARDSDALLLLATTIDKLRELVSEQVPRVLEAVFEPTLRMITTNFEDFPEHRLAFFKLLKATNTHCFAALFAIPPEHHKLVVDSVVWAFKHTERTVAETGLEILHELLLNVSQVPDAAKQPFYRAFVLPLIQDVLAVMTDRLHKSGFKMHATLLRHLFHLVEAGHVTVPLFDGGNYPTNQAFMREHVANLLKSSFPNLTHQQVVDFVVGCFDLRMDLPSFKTHLRDFLVQLKEFSAENNQDLYSEEQQQQQQMAAAAAEAQRLAVPGLVNPNDRPMDDDEDL</sequence>
<dbReference type="PANTHER" id="PTHR11223">
    <property type="entry name" value="EXPORTIN 1/5"/>
    <property type="match status" value="1"/>
</dbReference>
<dbReference type="SMART" id="SM00913">
    <property type="entry name" value="IBN_N"/>
    <property type="match status" value="1"/>
</dbReference>
<name>A0A8J2X2G4_9STRA</name>
<dbReference type="InterPro" id="IPR013598">
    <property type="entry name" value="Exportin-1/Importin-b-like"/>
</dbReference>
<dbReference type="PANTHER" id="PTHR11223:SF2">
    <property type="entry name" value="EXPORTIN-1"/>
    <property type="match status" value="1"/>
</dbReference>
<dbReference type="InterPro" id="IPR011989">
    <property type="entry name" value="ARM-like"/>
</dbReference>
<evidence type="ECO:0000259" key="7">
    <source>
        <dbReference type="PROSITE" id="PS50166"/>
    </source>
</evidence>
<proteinExistence type="inferred from homology"/>
<dbReference type="EMBL" id="CAKKNE010000005">
    <property type="protein sequence ID" value="CAH0377653.1"/>
    <property type="molecule type" value="Genomic_DNA"/>
</dbReference>
<dbReference type="Proteomes" id="UP000789595">
    <property type="component" value="Unassembled WGS sequence"/>
</dbReference>
<evidence type="ECO:0000256" key="6">
    <source>
        <dbReference type="SAM" id="MobiDB-lite"/>
    </source>
</evidence>
<keyword evidence="4" id="KW-0653">Protein transport</keyword>
<dbReference type="AlphaFoldDB" id="A0A8J2X2G4"/>
<dbReference type="GO" id="GO:0000056">
    <property type="term" value="P:ribosomal small subunit export from nucleus"/>
    <property type="evidence" value="ECO:0007669"/>
    <property type="project" value="TreeGrafter"/>
</dbReference>
<dbReference type="Pfam" id="PF18787">
    <property type="entry name" value="CRM1_repeat_3"/>
    <property type="match status" value="1"/>
</dbReference>
<keyword evidence="9" id="KW-1185">Reference proteome</keyword>
<dbReference type="Pfam" id="PF08389">
    <property type="entry name" value="Xpo1"/>
    <property type="match status" value="1"/>
</dbReference>
<dbReference type="InterPro" id="IPR040485">
    <property type="entry name" value="XPO1_repeat_3"/>
</dbReference>
<organism evidence="8 9">
    <name type="scientific">Pelagomonas calceolata</name>
    <dbReference type="NCBI Taxonomy" id="35677"/>
    <lineage>
        <taxon>Eukaryota</taxon>
        <taxon>Sar</taxon>
        <taxon>Stramenopiles</taxon>
        <taxon>Ochrophyta</taxon>
        <taxon>Pelagophyceae</taxon>
        <taxon>Pelagomonadales</taxon>
        <taxon>Pelagomonadaceae</taxon>
        <taxon>Pelagomonas</taxon>
    </lineage>
</organism>
<dbReference type="Gene3D" id="1.25.10.10">
    <property type="entry name" value="Leucine-rich Repeat Variant"/>
    <property type="match status" value="1"/>
</dbReference>
<protein>
    <recommendedName>
        <fullName evidence="7">Importin N-terminal domain-containing protein</fullName>
    </recommendedName>
</protein>
<dbReference type="InterPro" id="IPR041123">
    <property type="entry name" value="CRM1_repeat"/>
</dbReference>